<dbReference type="AlphaFoldDB" id="A0A4Y2QX51"/>
<dbReference type="Proteomes" id="UP000499080">
    <property type="component" value="Unassembled WGS sequence"/>
</dbReference>
<evidence type="ECO:0000313" key="1">
    <source>
        <dbReference type="EMBL" id="GBN67901.1"/>
    </source>
</evidence>
<name>A0A4Y2QX51_ARAVE</name>
<keyword evidence="2" id="KW-1185">Reference proteome</keyword>
<gene>
    <name evidence="1" type="ORF">AVEN_93363_1</name>
</gene>
<protein>
    <submittedName>
        <fullName evidence="1">Uncharacterized protein</fullName>
    </submittedName>
</protein>
<sequence length="97" mass="11080">MRFSVTESNVANCRQTSLANIDSFREYGHVPSPEAKRFSVNRVQMSPGVEPNASQVAKQRRLSDRGANVLKLASQDRQENGCKIWRNSTLFFHFEIH</sequence>
<reference evidence="1 2" key="1">
    <citation type="journal article" date="2019" name="Sci. Rep.">
        <title>Orb-weaving spider Araneus ventricosus genome elucidates the spidroin gene catalogue.</title>
        <authorList>
            <person name="Kono N."/>
            <person name="Nakamura H."/>
            <person name="Ohtoshi R."/>
            <person name="Moran D.A.P."/>
            <person name="Shinohara A."/>
            <person name="Yoshida Y."/>
            <person name="Fujiwara M."/>
            <person name="Mori M."/>
            <person name="Tomita M."/>
            <person name="Arakawa K."/>
        </authorList>
    </citation>
    <scope>NUCLEOTIDE SEQUENCE [LARGE SCALE GENOMIC DNA]</scope>
</reference>
<proteinExistence type="predicted"/>
<accession>A0A4Y2QX51</accession>
<organism evidence="1 2">
    <name type="scientific">Araneus ventricosus</name>
    <name type="common">Orbweaver spider</name>
    <name type="synonym">Epeira ventricosa</name>
    <dbReference type="NCBI Taxonomy" id="182803"/>
    <lineage>
        <taxon>Eukaryota</taxon>
        <taxon>Metazoa</taxon>
        <taxon>Ecdysozoa</taxon>
        <taxon>Arthropoda</taxon>
        <taxon>Chelicerata</taxon>
        <taxon>Arachnida</taxon>
        <taxon>Araneae</taxon>
        <taxon>Araneomorphae</taxon>
        <taxon>Entelegynae</taxon>
        <taxon>Araneoidea</taxon>
        <taxon>Araneidae</taxon>
        <taxon>Araneus</taxon>
    </lineage>
</organism>
<evidence type="ECO:0000313" key="2">
    <source>
        <dbReference type="Proteomes" id="UP000499080"/>
    </source>
</evidence>
<dbReference type="EMBL" id="BGPR01015071">
    <property type="protein sequence ID" value="GBN67901.1"/>
    <property type="molecule type" value="Genomic_DNA"/>
</dbReference>
<comment type="caution">
    <text evidence="1">The sequence shown here is derived from an EMBL/GenBank/DDBJ whole genome shotgun (WGS) entry which is preliminary data.</text>
</comment>